<evidence type="ECO:0000256" key="1">
    <source>
        <dbReference type="ARBA" id="ARBA00004651"/>
    </source>
</evidence>
<dbReference type="EMBL" id="JAPKFM010000004">
    <property type="protein sequence ID" value="MCX2963503.1"/>
    <property type="molecule type" value="Genomic_DNA"/>
</dbReference>
<keyword evidence="3 6" id="KW-0812">Transmembrane</keyword>
<evidence type="ECO:0000256" key="6">
    <source>
        <dbReference type="SAM" id="Phobius"/>
    </source>
</evidence>
<name>A0A9X3D1V9_9ACTN</name>
<feature type="transmembrane region" description="Helical" evidence="6">
    <location>
        <begin position="87"/>
        <end position="106"/>
    </location>
</feature>
<evidence type="ECO:0000256" key="3">
    <source>
        <dbReference type="ARBA" id="ARBA00022692"/>
    </source>
</evidence>
<dbReference type="RefSeq" id="WP_266060571.1">
    <property type="nucleotide sequence ID" value="NZ_JAPKFM010000004.1"/>
</dbReference>
<feature type="transmembrane region" description="Helical" evidence="6">
    <location>
        <begin position="366"/>
        <end position="388"/>
    </location>
</feature>
<dbReference type="InterPro" id="IPR011701">
    <property type="entry name" value="MFS"/>
</dbReference>
<comment type="subcellular location">
    <subcellularLocation>
        <location evidence="1">Cell membrane</location>
        <topology evidence="1">Multi-pass membrane protein</topology>
    </subcellularLocation>
</comment>
<sequence>MLTTPTAAPDTRQDVRQRMPALAALAVAGFLAVTTEMLPVGLLPAIGGAFGVDDAVTGLLVTVFAVMVAVFAVPLTVATRRYPRKPLILITVAGYLISNLLSAFAPSFAVVAAGRVVGGVAHALFFSVCIGYVPRLVERGQVGRGLALVAGGTTAGFVLGVPLSTALGAAIGWRGSFAVLAVLAAGVLVAILRFLPAVSGTPAGRRIQTSGARSALGVVVTSNTLTFIGQYTVYTYISVILLTGGAGESWIGPLLLVCGVCGLAGLACVGRTIDRHPRTTVLTVLALLAATILAVGLTHAWFVGLVVAIALWNGLFGGVPSMYQTAAVRVFHEAPEVAGAWINGTSNLGIALGAVLGGLFLGSSPAILALSVTAAALVVAGLTVAVMGKRGFAP</sequence>
<evidence type="ECO:0000256" key="5">
    <source>
        <dbReference type="ARBA" id="ARBA00023136"/>
    </source>
</evidence>
<keyword evidence="4 6" id="KW-1133">Transmembrane helix</keyword>
<feature type="domain" description="Major facilitator superfamily (MFS) profile" evidence="7">
    <location>
        <begin position="21"/>
        <end position="392"/>
    </location>
</feature>
<dbReference type="PANTHER" id="PTHR43124">
    <property type="entry name" value="PURINE EFFLUX PUMP PBUE"/>
    <property type="match status" value="1"/>
</dbReference>
<gene>
    <name evidence="8" type="ORF">OSB52_05280</name>
</gene>
<keyword evidence="9" id="KW-1185">Reference proteome</keyword>
<feature type="transmembrane region" description="Helical" evidence="6">
    <location>
        <begin position="112"/>
        <end position="133"/>
    </location>
</feature>
<accession>A0A9X3D1V9</accession>
<feature type="transmembrane region" description="Helical" evidence="6">
    <location>
        <begin position="177"/>
        <end position="195"/>
    </location>
</feature>
<dbReference type="InterPro" id="IPR050189">
    <property type="entry name" value="MFS_Efflux_Transporters"/>
</dbReference>
<dbReference type="Proteomes" id="UP001143347">
    <property type="component" value="Unassembled WGS sequence"/>
</dbReference>
<proteinExistence type="predicted"/>
<feature type="transmembrane region" description="Helical" evidence="6">
    <location>
        <begin position="281"/>
        <end position="312"/>
    </location>
</feature>
<dbReference type="CDD" id="cd17324">
    <property type="entry name" value="MFS_NepI_like"/>
    <property type="match status" value="1"/>
</dbReference>
<feature type="transmembrane region" description="Helical" evidence="6">
    <location>
        <begin position="145"/>
        <end position="171"/>
    </location>
</feature>
<dbReference type="Pfam" id="PF07690">
    <property type="entry name" value="MFS_1"/>
    <property type="match status" value="1"/>
</dbReference>
<feature type="transmembrane region" description="Helical" evidence="6">
    <location>
        <begin position="21"/>
        <end position="43"/>
    </location>
</feature>
<evidence type="ECO:0000256" key="2">
    <source>
        <dbReference type="ARBA" id="ARBA00022475"/>
    </source>
</evidence>
<dbReference type="SUPFAM" id="SSF103473">
    <property type="entry name" value="MFS general substrate transporter"/>
    <property type="match status" value="1"/>
</dbReference>
<dbReference type="GO" id="GO:0005886">
    <property type="term" value="C:plasma membrane"/>
    <property type="evidence" value="ECO:0007669"/>
    <property type="project" value="UniProtKB-SubCell"/>
</dbReference>
<feature type="transmembrane region" description="Helical" evidence="6">
    <location>
        <begin position="55"/>
        <end position="75"/>
    </location>
</feature>
<feature type="transmembrane region" description="Helical" evidence="6">
    <location>
        <begin position="215"/>
        <end position="237"/>
    </location>
</feature>
<dbReference type="GO" id="GO:0022857">
    <property type="term" value="F:transmembrane transporter activity"/>
    <property type="evidence" value="ECO:0007669"/>
    <property type="project" value="InterPro"/>
</dbReference>
<dbReference type="InterPro" id="IPR036259">
    <property type="entry name" value="MFS_trans_sf"/>
</dbReference>
<evidence type="ECO:0000313" key="8">
    <source>
        <dbReference type="EMBL" id="MCX2963503.1"/>
    </source>
</evidence>
<evidence type="ECO:0000259" key="7">
    <source>
        <dbReference type="PROSITE" id="PS50850"/>
    </source>
</evidence>
<dbReference type="PANTHER" id="PTHR43124:SF5">
    <property type="entry name" value="PURINE RIBONUCLEOSIDE EFFLUX PUMP NEPI"/>
    <property type="match status" value="1"/>
</dbReference>
<organism evidence="8 9">
    <name type="scientific">Gordonia aquimaris</name>
    <dbReference type="NCBI Taxonomy" id="2984863"/>
    <lineage>
        <taxon>Bacteria</taxon>
        <taxon>Bacillati</taxon>
        <taxon>Actinomycetota</taxon>
        <taxon>Actinomycetes</taxon>
        <taxon>Mycobacteriales</taxon>
        <taxon>Gordoniaceae</taxon>
        <taxon>Gordonia</taxon>
    </lineage>
</organism>
<dbReference type="AlphaFoldDB" id="A0A9X3D1V9"/>
<evidence type="ECO:0000256" key="4">
    <source>
        <dbReference type="ARBA" id="ARBA00022989"/>
    </source>
</evidence>
<comment type="caution">
    <text evidence="8">The sequence shown here is derived from an EMBL/GenBank/DDBJ whole genome shotgun (WGS) entry which is preliminary data.</text>
</comment>
<reference evidence="8" key="1">
    <citation type="submission" date="2022-10" db="EMBL/GenBank/DDBJ databases">
        <title>WGS of marine actinomycetes from Thailand.</title>
        <authorList>
            <person name="Thawai C."/>
        </authorList>
    </citation>
    <scope>NUCLEOTIDE SEQUENCE</scope>
    <source>
        <strain evidence="8">SW21</strain>
    </source>
</reference>
<feature type="transmembrane region" description="Helical" evidence="6">
    <location>
        <begin position="249"/>
        <end position="269"/>
    </location>
</feature>
<evidence type="ECO:0000313" key="9">
    <source>
        <dbReference type="Proteomes" id="UP001143347"/>
    </source>
</evidence>
<keyword evidence="5 6" id="KW-0472">Membrane</keyword>
<protein>
    <submittedName>
        <fullName evidence="8">MFS transporter</fullName>
    </submittedName>
</protein>
<keyword evidence="2" id="KW-1003">Cell membrane</keyword>
<dbReference type="Gene3D" id="1.20.1250.20">
    <property type="entry name" value="MFS general substrate transporter like domains"/>
    <property type="match status" value="1"/>
</dbReference>
<dbReference type="PROSITE" id="PS50850">
    <property type="entry name" value="MFS"/>
    <property type="match status" value="1"/>
</dbReference>
<dbReference type="InterPro" id="IPR020846">
    <property type="entry name" value="MFS_dom"/>
</dbReference>